<keyword evidence="1" id="KW-1133">Transmembrane helix</keyword>
<dbReference type="InterPro" id="IPR018247">
    <property type="entry name" value="EF_Hand_1_Ca_BS"/>
</dbReference>
<organism evidence="2">
    <name type="scientific">mine drainage metagenome</name>
    <dbReference type="NCBI Taxonomy" id="410659"/>
    <lineage>
        <taxon>unclassified sequences</taxon>
        <taxon>metagenomes</taxon>
        <taxon>ecological metagenomes</taxon>
    </lineage>
</organism>
<dbReference type="PROSITE" id="PS00018">
    <property type="entry name" value="EF_HAND_1"/>
    <property type="match status" value="1"/>
</dbReference>
<protein>
    <submittedName>
        <fullName evidence="2">E3 ubiquitin ligase</fullName>
    </submittedName>
</protein>
<evidence type="ECO:0000256" key="1">
    <source>
        <dbReference type="SAM" id="Phobius"/>
    </source>
</evidence>
<comment type="caution">
    <text evidence="2">The sequence shown here is derived from an EMBL/GenBank/DDBJ whole genome shotgun (WGS) entry which is preliminary data.</text>
</comment>
<keyword evidence="1" id="KW-0472">Membrane</keyword>
<proteinExistence type="predicted"/>
<dbReference type="GO" id="GO:0016874">
    <property type="term" value="F:ligase activity"/>
    <property type="evidence" value="ECO:0007669"/>
    <property type="project" value="UniProtKB-KW"/>
</dbReference>
<sequence>MLTSLRREYAQLITSGGQLLLLLVGFKLESRTGWLWCLGIMAVVSLLAWYSTLYRLRTISGTPTSRIGSAAQGYVELTGRGAAHGVPILSRYSNLPCLWCRYKMERKRSDNKGWHTEEQGVNSAPFLIDDGSGKCVVDPQGAEVITRHKDSWTSGDYRYTEWRLLDIDDIYVLGEFKTVGGSNTALTQDELVKQVLSEWKMDNADLLKRFDLDNNGVLDMREWMLARSAAKREAEKRLNEALAAPDINFMLQPRDGRLFLISNLDQDKLATRYKRWAWAHIAILFGALSGLAWLLRLPSP</sequence>
<feature type="transmembrane region" description="Helical" evidence="1">
    <location>
        <begin position="33"/>
        <end position="50"/>
    </location>
</feature>
<evidence type="ECO:0000313" key="2">
    <source>
        <dbReference type="EMBL" id="OIR19890.1"/>
    </source>
</evidence>
<keyword evidence="2" id="KW-0436">Ligase</keyword>
<name>A0A1J5TFY0_9ZZZZ</name>
<dbReference type="AlphaFoldDB" id="A0A1J5TFY0"/>
<reference evidence="2" key="1">
    <citation type="submission" date="2016-10" db="EMBL/GenBank/DDBJ databases">
        <title>Sequence of Gallionella enrichment culture.</title>
        <authorList>
            <person name="Poehlein A."/>
            <person name="Muehling M."/>
            <person name="Daniel R."/>
        </authorList>
    </citation>
    <scope>NUCLEOTIDE SEQUENCE</scope>
</reference>
<feature type="transmembrane region" description="Helical" evidence="1">
    <location>
        <begin position="276"/>
        <end position="295"/>
    </location>
</feature>
<keyword evidence="1" id="KW-0812">Transmembrane</keyword>
<gene>
    <name evidence="2" type="ORF">GALL_07750</name>
</gene>
<accession>A0A1J5TFY0</accession>
<dbReference type="EMBL" id="MLJW01000001">
    <property type="protein sequence ID" value="OIR19890.1"/>
    <property type="molecule type" value="Genomic_DNA"/>
</dbReference>